<name>A0A329YBX1_RHITR</name>
<proteinExistence type="predicted"/>
<accession>A0A329YBX1</accession>
<dbReference type="Proteomes" id="UP000251205">
    <property type="component" value="Unassembled WGS sequence"/>
</dbReference>
<evidence type="ECO:0000313" key="1">
    <source>
        <dbReference type="EMBL" id="RAX39372.1"/>
    </source>
</evidence>
<gene>
    <name evidence="1" type="ORF">DQ393_22030</name>
</gene>
<dbReference type="AlphaFoldDB" id="A0A329YBX1"/>
<comment type="caution">
    <text evidence="1">The sequence shown here is derived from an EMBL/GenBank/DDBJ whole genome shotgun (WGS) entry which is preliminary data.</text>
</comment>
<evidence type="ECO:0000313" key="2">
    <source>
        <dbReference type="Proteomes" id="UP000251205"/>
    </source>
</evidence>
<reference evidence="1 2" key="1">
    <citation type="submission" date="2018-06" db="EMBL/GenBank/DDBJ databases">
        <title>Whole Genome Sequence of an efficient microsymbiont, Rhizobium tropici.</title>
        <authorList>
            <person name="Srinivasan R."/>
            <person name="Singh H.V."/>
            <person name="Srivastava R."/>
            <person name="Kumari B."/>
            <person name="Radhakrishna A."/>
        </authorList>
    </citation>
    <scope>NUCLEOTIDE SEQUENCE [LARGE SCALE GENOMIC DNA]</scope>
    <source>
        <strain evidence="1 2">IGFRI Rhizo-19</strain>
    </source>
</reference>
<organism evidence="1 2">
    <name type="scientific">Rhizobium tropici</name>
    <dbReference type="NCBI Taxonomy" id="398"/>
    <lineage>
        <taxon>Bacteria</taxon>
        <taxon>Pseudomonadati</taxon>
        <taxon>Pseudomonadota</taxon>
        <taxon>Alphaproteobacteria</taxon>
        <taxon>Hyphomicrobiales</taxon>
        <taxon>Rhizobiaceae</taxon>
        <taxon>Rhizobium/Agrobacterium group</taxon>
        <taxon>Rhizobium</taxon>
    </lineage>
</organism>
<sequence length="81" mass="9179">MTRFDYTGGAGLYAGKSKAGISGPRYRRFETAAEALRFAIEDMPRSQQRGSMLEIDEARFDQNQIRALYDAPDYPLSRRLG</sequence>
<dbReference type="EMBL" id="QMKK01000047">
    <property type="protein sequence ID" value="RAX39372.1"/>
    <property type="molecule type" value="Genomic_DNA"/>
</dbReference>
<protein>
    <submittedName>
        <fullName evidence="1">Uncharacterized protein</fullName>
    </submittedName>
</protein>
<dbReference type="OrthoDB" id="8445391at2"/>